<evidence type="ECO:0000313" key="2">
    <source>
        <dbReference type="EMBL" id="MCU6798136.1"/>
    </source>
</evidence>
<sequence length="92" mass="10068">METNMIKSCQSCAAPLGETNDIQGTNADGSTNPDYCKYCFANGEFTADSTMDEMIEFCVPHMVSANSGMTESEAKAQMKVLFPTLKRWAPVQ</sequence>
<reference evidence="2 3" key="1">
    <citation type="submission" date="2022-09" db="EMBL/GenBank/DDBJ databases">
        <authorList>
            <person name="Han X.L."/>
            <person name="Wang Q."/>
            <person name="Lu T."/>
        </authorList>
    </citation>
    <scope>NUCLEOTIDE SEQUENCE [LARGE SCALE GENOMIC DNA]</scope>
    <source>
        <strain evidence="2 3">WQ 127069</strain>
    </source>
</reference>
<proteinExistence type="predicted"/>
<name>A0ABT2UTZ3_9BACL</name>
<keyword evidence="3" id="KW-1185">Reference proteome</keyword>
<dbReference type="EMBL" id="JAOQIO010000124">
    <property type="protein sequence ID" value="MCU6798136.1"/>
    <property type="molecule type" value="Genomic_DNA"/>
</dbReference>
<comment type="caution">
    <text evidence="2">The sequence shown here is derived from an EMBL/GenBank/DDBJ whole genome shotgun (WGS) entry which is preliminary data.</text>
</comment>
<feature type="domain" description="Putative zinc ribbon" evidence="1">
    <location>
        <begin position="9"/>
        <end position="88"/>
    </location>
</feature>
<dbReference type="InterPro" id="IPR025868">
    <property type="entry name" value="Zn_ribbon_dom_put"/>
</dbReference>
<dbReference type="Pfam" id="PF12674">
    <property type="entry name" value="Zn_ribbon_2"/>
    <property type="match status" value="1"/>
</dbReference>
<evidence type="ECO:0000259" key="1">
    <source>
        <dbReference type="Pfam" id="PF12674"/>
    </source>
</evidence>
<protein>
    <submittedName>
        <fullName evidence="2">Zinc ribbon domain-containing protein</fullName>
    </submittedName>
</protein>
<dbReference type="Proteomes" id="UP001652445">
    <property type="component" value="Unassembled WGS sequence"/>
</dbReference>
<gene>
    <name evidence="2" type="ORF">OB236_39020</name>
</gene>
<evidence type="ECO:0000313" key="3">
    <source>
        <dbReference type="Proteomes" id="UP001652445"/>
    </source>
</evidence>
<accession>A0ABT2UTZ3</accession>
<dbReference type="RefSeq" id="WP_262688791.1">
    <property type="nucleotide sequence ID" value="NZ_JAOQIO010000124.1"/>
</dbReference>
<organism evidence="2 3">
    <name type="scientific">Paenibacillus baimaensis</name>
    <dbReference type="NCBI Taxonomy" id="2982185"/>
    <lineage>
        <taxon>Bacteria</taxon>
        <taxon>Bacillati</taxon>
        <taxon>Bacillota</taxon>
        <taxon>Bacilli</taxon>
        <taxon>Bacillales</taxon>
        <taxon>Paenibacillaceae</taxon>
        <taxon>Paenibacillus</taxon>
    </lineage>
</organism>